<dbReference type="GeneID" id="97547061"/>
<dbReference type="PROSITE" id="PS50983">
    <property type="entry name" value="FE_B12_PBP"/>
    <property type="match status" value="1"/>
</dbReference>
<dbReference type="InterPro" id="IPR050902">
    <property type="entry name" value="ABC_Transporter_SBP"/>
</dbReference>
<dbReference type="AlphaFoldDB" id="A0A2V2MYD3"/>
<reference evidence="2 3" key="1">
    <citation type="submission" date="2018-05" db="EMBL/GenBank/DDBJ databases">
        <title>Draft genome of Methanospirillum lacunae Ki8-1.</title>
        <authorList>
            <person name="Dueholm M.S."/>
            <person name="Nielsen P.H."/>
            <person name="Bakmann L.F."/>
            <person name="Otzen D.E."/>
        </authorList>
    </citation>
    <scope>NUCLEOTIDE SEQUENCE [LARGE SCALE GENOMIC DNA]</scope>
    <source>
        <strain evidence="2 3">Ki8-1</strain>
    </source>
</reference>
<sequence>MGKDKPKNRKTNYYPILSILAILAIVFLTVTPISAAETQSGDTRTVVDAMGNTVVIPKTVDKIVALYGACSAPYVLSGLGAGDKLIGGLCFKTPMQVKVQPEYDNLETYKVQEYEGNIEELLKLKPDVVFGWYTLKNEKEMRDAGIPLVMLKSTNLSDEMKNIQIISEITNTQDTAKQLIDYFNDTVKKVGDKVSTIPETDRKKVLVLSKVNPIKAMGADARDGDLIRKAGGSFVTDKMPGFTVDLNMEEILKLDPDYIIVSPTGKTNYDDIMNNTSAWDSVRAKKEGHVYQAPIGVFYWDKSQIEPNLYLLWLTNLLYPDIISNETLKDEAKDYYKKFFAYDLTDEDYNAIMTHSR</sequence>
<accession>A0A2V2MYD3</accession>
<gene>
    <name evidence="2" type="ORF">DK846_10635</name>
</gene>
<dbReference type="EMBL" id="QGMY01000008">
    <property type="protein sequence ID" value="PWR71315.1"/>
    <property type="molecule type" value="Genomic_DNA"/>
</dbReference>
<dbReference type="Pfam" id="PF01497">
    <property type="entry name" value="Peripla_BP_2"/>
    <property type="match status" value="1"/>
</dbReference>
<keyword evidence="3" id="KW-1185">Reference proteome</keyword>
<dbReference type="InterPro" id="IPR002491">
    <property type="entry name" value="ABC_transptr_periplasmic_BD"/>
</dbReference>
<dbReference type="Gene3D" id="3.40.50.1980">
    <property type="entry name" value="Nitrogenase molybdenum iron protein domain"/>
    <property type="match status" value="2"/>
</dbReference>
<comment type="caution">
    <text evidence="2">The sequence shown here is derived from an EMBL/GenBank/DDBJ whole genome shotgun (WGS) entry which is preliminary data.</text>
</comment>
<dbReference type="OrthoDB" id="24039at2157"/>
<protein>
    <recommendedName>
        <fullName evidence="1">Fe/B12 periplasmic-binding domain-containing protein</fullName>
    </recommendedName>
</protein>
<dbReference type="Gene3D" id="1.20.58.2180">
    <property type="match status" value="1"/>
</dbReference>
<evidence type="ECO:0000259" key="1">
    <source>
        <dbReference type="PROSITE" id="PS50983"/>
    </source>
</evidence>
<feature type="domain" description="Fe/B12 periplasmic-binding" evidence="1">
    <location>
        <begin position="62"/>
        <end position="322"/>
    </location>
</feature>
<evidence type="ECO:0000313" key="3">
    <source>
        <dbReference type="Proteomes" id="UP000245657"/>
    </source>
</evidence>
<proteinExistence type="predicted"/>
<dbReference type="Proteomes" id="UP000245657">
    <property type="component" value="Unassembled WGS sequence"/>
</dbReference>
<dbReference type="SUPFAM" id="SSF53807">
    <property type="entry name" value="Helical backbone' metal receptor"/>
    <property type="match status" value="1"/>
</dbReference>
<dbReference type="PANTHER" id="PTHR30535">
    <property type="entry name" value="VITAMIN B12-BINDING PROTEIN"/>
    <property type="match status" value="1"/>
</dbReference>
<organism evidence="2 3">
    <name type="scientific">Methanospirillum lacunae</name>
    <dbReference type="NCBI Taxonomy" id="668570"/>
    <lineage>
        <taxon>Archaea</taxon>
        <taxon>Methanobacteriati</taxon>
        <taxon>Methanobacteriota</taxon>
        <taxon>Stenosarchaea group</taxon>
        <taxon>Methanomicrobia</taxon>
        <taxon>Methanomicrobiales</taxon>
        <taxon>Methanospirillaceae</taxon>
        <taxon>Methanospirillum</taxon>
    </lineage>
</organism>
<name>A0A2V2MYD3_9EURY</name>
<dbReference type="RefSeq" id="WP_109968933.1">
    <property type="nucleotide sequence ID" value="NZ_CP176093.1"/>
</dbReference>
<dbReference type="PANTHER" id="PTHR30535:SF34">
    <property type="entry name" value="MOLYBDATE-BINDING PROTEIN MOLA"/>
    <property type="match status" value="1"/>
</dbReference>
<evidence type="ECO:0000313" key="2">
    <source>
        <dbReference type="EMBL" id="PWR71315.1"/>
    </source>
</evidence>